<dbReference type="KEGG" id="seo:STM14_2065"/>
<dbReference type="Proteomes" id="UP000002695">
    <property type="component" value="Chromosome"/>
</dbReference>
<evidence type="ECO:0000313" key="1">
    <source>
        <dbReference type="EMBL" id="ACY88533.1"/>
    </source>
</evidence>
<dbReference type="EMBL" id="CP001363">
    <property type="protein sequence ID" value="ACY88533.1"/>
    <property type="molecule type" value="Genomic_DNA"/>
</dbReference>
<reference evidence="1 2" key="1">
    <citation type="journal article" date="2010" name="J. Bacteriol.">
        <title>Short-term signatures of evolutionary change in the Salmonella enterica serovar typhimurium 14028 genome.</title>
        <authorList>
            <person name="Jarvik T."/>
            <person name="Smillie C."/>
            <person name="Groisman E.A."/>
            <person name="Ochman H."/>
        </authorList>
    </citation>
    <scope>NUCLEOTIDE SEQUENCE [LARGE SCALE GENOMIC DNA]</scope>
    <source>
        <strain evidence="2">14028s / SGSC 2262</strain>
    </source>
</reference>
<name>A0A0F6B1Z5_SALT1</name>
<proteinExistence type="predicted"/>
<dbReference type="AlphaFoldDB" id="A0A0F6B1Z5"/>
<evidence type="ECO:0000313" key="2">
    <source>
        <dbReference type="Proteomes" id="UP000002695"/>
    </source>
</evidence>
<protein>
    <submittedName>
        <fullName evidence="1">Uncharacterized protein</fullName>
    </submittedName>
</protein>
<keyword evidence="2" id="KW-1185">Reference proteome</keyword>
<accession>A0A0F6B1Z5</accession>
<organism evidence="1 2">
    <name type="scientific">Salmonella typhimurium (strain 14028s / SGSC 2262)</name>
    <dbReference type="NCBI Taxonomy" id="588858"/>
    <lineage>
        <taxon>Bacteria</taxon>
        <taxon>Pseudomonadati</taxon>
        <taxon>Pseudomonadota</taxon>
        <taxon>Gammaproteobacteria</taxon>
        <taxon>Enterobacterales</taxon>
        <taxon>Enterobacteriaceae</taxon>
        <taxon>Salmonella</taxon>
    </lineage>
</organism>
<dbReference type="HOGENOM" id="CLU_3348498_0_0_6"/>
<sequence length="37" mass="3720">MMGTGSGANWINGVHSTCGAGKLTGSIDNLISPGRRC</sequence>
<gene>
    <name evidence="1" type="ordered locus">STM14_2065</name>
</gene>